<dbReference type="SUPFAM" id="SSF48600">
    <property type="entry name" value="Chorismate mutase II"/>
    <property type="match status" value="1"/>
</dbReference>
<dbReference type="EC" id="5.4.99.5" evidence="1"/>
<dbReference type="EMBL" id="FWZT01000017">
    <property type="protein sequence ID" value="SMF54749.1"/>
    <property type="molecule type" value="Genomic_DNA"/>
</dbReference>
<dbReference type="InterPro" id="IPR036263">
    <property type="entry name" value="Chorismate_II_sf"/>
</dbReference>
<dbReference type="SUPFAM" id="SSF48179">
    <property type="entry name" value="6-phosphogluconate dehydrogenase C-terminal domain-like"/>
    <property type="match status" value="1"/>
</dbReference>
<evidence type="ECO:0000256" key="1">
    <source>
        <dbReference type="ARBA" id="ARBA00012404"/>
    </source>
</evidence>
<dbReference type="Pfam" id="PF02153">
    <property type="entry name" value="PDH_N"/>
    <property type="match status" value="1"/>
</dbReference>
<proteinExistence type="predicted"/>
<gene>
    <name evidence="5" type="ORF">SAMN06296036_11740</name>
</gene>
<dbReference type="Proteomes" id="UP000192907">
    <property type="component" value="Unassembled WGS sequence"/>
</dbReference>
<dbReference type="Pfam" id="PF01817">
    <property type="entry name" value="CM_2"/>
    <property type="match status" value="1"/>
</dbReference>
<dbReference type="InterPro" id="IPR002701">
    <property type="entry name" value="CM_II_prokaryot"/>
</dbReference>
<dbReference type="PANTHER" id="PTHR21363:SF0">
    <property type="entry name" value="PREPHENATE DEHYDROGENASE [NADP(+)]"/>
    <property type="match status" value="1"/>
</dbReference>
<dbReference type="InterPro" id="IPR046826">
    <property type="entry name" value="PDH_N"/>
</dbReference>
<sequence>MDDLNQLRQSIRDIDAQILELTSERMNLCRQVGEYKRANNLPVKDYKVEKVILDRTRQQARDAGIEPDLAVSIMKNLIKYSVLEQDEIKSMMLAQGSSKAVKQVLLIGGSGNMGQWMAHFFEALGHDVQLFDRSRLSKTRYNYVESLDDGLAWAEMIILATPMESTNEILLDLCKRSIKAPIIELTSLKSPIMSGLNLANQTGLDVVSIHPMFGPDVKILSGRNIIICDGPKRSESVDVVEAMFRQTSANIIKMPLEKHDTFMSYVLGSAHMLNLLYANVLESSGIPFQDLEDVAGTTFAHQVGVTKNVVFENQDLYFDIQRLNLETDQLFESFKSQIHLMENSIRQNRRSDFKEAMKKSADYFRQN</sequence>
<evidence type="ECO:0000259" key="4">
    <source>
        <dbReference type="PROSITE" id="PS51176"/>
    </source>
</evidence>
<dbReference type="PROSITE" id="PS51176">
    <property type="entry name" value="PDH_ADH"/>
    <property type="match status" value="1"/>
</dbReference>
<evidence type="ECO:0000313" key="6">
    <source>
        <dbReference type="Proteomes" id="UP000192907"/>
    </source>
</evidence>
<evidence type="ECO:0000256" key="2">
    <source>
        <dbReference type="ARBA" id="ARBA00023002"/>
    </source>
</evidence>
<evidence type="ECO:0000259" key="3">
    <source>
        <dbReference type="PROSITE" id="PS51168"/>
    </source>
</evidence>
<dbReference type="GO" id="GO:0070403">
    <property type="term" value="F:NAD+ binding"/>
    <property type="evidence" value="ECO:0007669"/>
    <property type="project" value="InterPro"/>
</dbReference>
<dbReference type="InterPro" id="IPR046825">
    <property type="entry name" value="PDH_C"/>
</dbReference>
<dbReference type="AlphaFoldDB" id="A0A1Y6CAR6"/>
<reference evidence="6" key="1">
    <citation type="submission" date="2017-04" db="EMBL/GenBank/DDBJ databases">
        <authorList>
            <person name="Varghese N."/>
            <person name="Submissions S."/>
        </authorList>
    </citation>
    <scope>NUCLEOTIDE SEQUENCE [LARGE SCALE GENOMIC DNA]</scope>
    <source>
        <strain evidence="6">RKEM611</strain>
    </source>
</reference>
<dbReference type="InterPro" id="IPR003099">
    <property type="entry name" value="Prephen_DH"/>
</dbReference>
<dbReference type="Pfam" id="PF20463">
    <property type="entry name" value="PDH_C"/>
    <property type="match status" value="1"/>
</dbReference>
<dbReference type="InterPro" id="IPR008927">
    <property type="entry name" value="6-PGluconate_DH-like_C_sf"/>
</dbReference>
<organism evidence="5 6">
    <name type="scientific">Pseudobacteriovorax antillogorgiicola</name>
    <dbReference type="NCBI Taxonomy" id="1513793"/>
    <lineage>
        <taxon>Bacteria</taxon>
        <taxon>Pseudomonadati</taxon>
        <taxon>Bdellovibrionota</taxon>
        <taxon>Oligoflexia</taxon>
        <taxon>Oligoflexales</taxon>
        <taxon>Pseudobacteriovoracaceae</taxon>
        <taxon>Pseudobacteriovorax</taxon>
    </lineage>
</organism>
<dbReference type="Gene3D" id="3.40.50.720">
    <property type="entry name" value="NAD(P)-binding Rossmann-like Domain"/>
    <property type="match status" value="1"/>
</dbReference>
<dbReference type="PANTHER" id="PTHR21363">
    <property type="entry name" value="PREPHENATE DEHYDROGENASE"/>
    <property type="match status" value="1"/>
</dbReference>
<dbReference type="PROSITE" id="PS51168">
    <property type="entry name" value="CHORISMATE_MUT_2"/>
    <property type="match status" value="1"/>
</dbReference>
<dbReference type="Gene3D" id="1.20.59.10">
    <property type="entry name" value="Chorismate mutase"/>
    <property type="match status" value="1"/>
</dbReference>
<evidence type="ECO:0000313" key="5">
    <source>
        <dbReference type="EMBL" id="SMF54749.1"/>
    </source>
</evidence>
<dbReference type="SUPFAM" id="SSF51735">
    <property type="entry name" value="NAD(P)-binding Rossmann-fold domains"/>
    <property type="match status" value="1"/>
</dbReference>
<dbReference type="STRING" id="1513793.SAMN06296036_11740"/>
<dbReference type="GO" id="GO:0008977">
    <property type="term" value="F:prephenate dehydrogenase (NAD+) activity"/>
    <property type="evidence" value="ECO:0007669"/>
    <property type="project" value="InterPro"/>
</dbReference>
<name>A0A1Y6CAR6_9BACT</name>
<dbReference type="InterPro" id="IPR036979">
    <property type="entry name" value="CM_dom_sf"/>
</dbReference>
<keyword evidence="2" id="KW-0560">Oxidoreductase</keyword>
<keyword evidence="6" id="KW-1185">Reference proteome</keyword>
<dbReference type="InterPro" id="IPR036291">
    <property type="entry name" value="NAD(P)-bd_dom_sf"/>
</dbReference>
<dbReference type="GO" id="GO:0006571">
    <property type="term" value="P:tyrosine biosynthetic process"/>
    <property type="evidence" value="ECO:0007669"/>
    <property type="project" value="InterPro"/>
</dbReference>
<feature type="domain" description="Chorismate mutase" evidence="3">
    <location>
        <begin position="1"/>
        <end position="89"/>
    </location>
</feature>
<feature type="domain" description="Prephenate/arogenate dehydrogenase" evidence="4">
    <location>
        <begin position="102"/>
        <end position="367"/>
    </location>
</feature>
<dbReference type="Gene3D" id="1.10.3660.10">
    <property type="entry name" value="6-phosphogluconate dehydrogenase C-terminal like domain"/>
    <property type="match status" value="1"/>
</dbReference>
<accession>A0A1Y6CAR6</accession>
<dbReference type="GO" id="GO:0004106">
    <property type="term" value="F:chorismate mutase activity"/>
    <property type="evidence" value="ECO:0007669"/>
    <property type="project" value="UniProtKB-EC"/>
</dbReference>
<dbReference type="SMART" id="SM00830">
    <property type="entry name" value="CM_2"/>
    <property type="match status" value="1"/>
</dbReference>
<dbReference type="GO" id="GO:0004665">
    <property type="term" value="F:prephenate dehydrogenase (NADP+) activity"/>
    <property type="evidence" value="ECO:0007669"/>
    <property type="project" value="InterPro"/>
</dbReference>
<protein>
    <recommendedName>
        <fullName evidence="1">chorismate mutase</fullName>
        <ecNumber evidence="1">5.4.99.5</ecNumber>
    </recommendedName>
</protein>
<dbReference type="GO" id="GO:0046417">
    <property type="term" value="P:chorismate metabolic process"/>
    <property type="evidence" value="ECO:0007669"/>
    <property type="project" value="InterPro"/>
</dbReference>
<dbReference type="InterPro" id="IPR050812">
    <property type="entry name" value="Preph/Arog_dehydrog"/>
</dbReference>